<sequence>MKNTLFYDKVRNAIQVHGGFHNAHLHLDRANTLDDGMVDQGRVQVLESSHISLQKKHALIATVHAGPAYDSENLLARVSDTTEVMIEVGTRRADTMVDVTPDRVGLTALETIQGYAKTVADQIEVQAAAYTPLGFSDDTPEQWDVFLQGVEIANFIGSLPEADDRDDYPTHIGFDEHCLRMIELCKQTGKMVHVHTDQRNIPQEDGTERLIKCLRQAGNPVDRGTEPLIWAVHMISPSTYDQPRWDAFVEGMLECNIGVISCPSAAVGMRAIRPLMTPNGNAIPRILELAAAGVPIRLGSDNVADMCSPSTTADLMDEVFILSAAIRFYQPEILAKLASGTVLTADERATILDHLEKNDVEVSKVVQRWAT</sequence>
<dbReference type="Gene3D" id="3.20.20.140">
    <property type="entry name" value="Metal-dependent hydrolases"/>
    <property type="match status" value="1"/>
</dbReference>
<evidence type="ECO:0000313" key="2">
    <source>
        <dbReference type="Proteomes" id="UP000220836"/>
    </source>
</evidence>
<evidence type="ECO:0000313" key="1">
    <source>
        <dbReference type="EMBL" id="SMX46000.1"/>
    </source>
</evidence>
<dbReference type="Proteomes" id="UP000220836">
    <property type="component" value="Unassembled WGS sequence"/>
</dbReference>
<organism evidence="1 2">
    <name type="scientific">Pelagimonas varians</name>
    <dbReference type="NCBI Taxonomy" id="696760"/>
    <lineage>
        <taxon>Bacteria</taxon>
        <taxon>Pseudomonadati</taxon>
        <taxon>Pseudomonadota</taxon>
        <taxon>Alphaproteobacteria</taxon>
        <taxon>Rhodobacterales</taxon>
        <taxon>Roseobacteraceae</taxon>
        <taxon>Pelagimonas</taxon>
    </lineage>
</organism>
<name>A0A238KTL9_9RHOB</name>
<dbReference type="PANTHER" id="PTHR32027">
    <property type="entry name" value="CYTOSINE DEAMINASE"/>
    <property type="match status" value="1"/>
</dbReference>
<dbReference type="OrthoDB" id="9815027at2"/>
<gene>
    <name evidence="1" type="ORF">PEV8663_03167</name>
</gene>
<proteinExistence type="predicted"/>
<dbReference type="InterPro" id="IPR032466">
    <property type="entry name" value="Metal_Hydrolase"/>
</dbReference>
<accession>A0A238KTL9</accession>
<dbReference type="EMBL" id="FXYH01000012">
    <property type="protein sequence ID" value="SMX46000.1"/>
    <property type="molecule type" value="Genomic_DNA"/>
</dbReference>
<dbReference type="PANTHER" id="PTHR32027:SF0">
    <property type="entry name" value="CYTOSINE DEAMINASE"/>
    <property type="match status" value="1"/>
</dbReference>
<evidence type="ECO:0008006" key="3">
    <source>
        <dbReference type="Google" id="ProtNLM"/>
    </source>
</evidence>
<dbReference type="InterPro" id="IPR052349">
    <property type="entry name" value="Metallo-hydrolase_Enzymes"/>
</dbReference>
<keyword evidence="2" id="KW-1185">Reference proteome</keyword>
<dbReference type="SUPFAM" id="SSF51556">
    <property type="entry name" value="Metallo-dependent hydrolases"/>
    <property type="match status" value="1"/>
</dbReference>
<protein>
    <recommendedName>
        <fullName evidence="3">Cytosine deaminase</fullName>
    </recommendedName>
</protein>
<dbReference type="RefSeq" id="WP_097805645.1">
    <property type="nucleotide sequence ID" value="NZ_FXYH01000012.1"/>
</dbReference>
<dbReference type="GO" id="GO:0016814">
    <property type="term" value="F:hydrolase activity, acting on carbon-nitrogen (but not peptide) bonds, in cyclic amidines"/>
    <property type="evidence" value="ECO:0007669"/>
    <property type="project" value="TreeGrafter"/>
</dbReference>
<reference evidence="1 2" key="1">
    <citation type="submission" date="2017-05" db="EMBL/GenBank/DDBJ databases">
        <authorList>
            <person name="Song R."/>
            <person name="Chenine A.L."/>
            <person name="Ruprecht R.M."/>
        </authorList>
    </citation>
    <scope>NUCLEOTIDE SEQUENCE [LARGE SCALE GENOMIC DNA]</scope>
    <source>
        <strain evidence="1 2">CECT 8663</strain>
    </source>
</reference>
<dbReference type="AlphaFoldDB" id="A0A238KTL9"/>